<keyword evidence="2" id="KW-1133">Transmembrane helix</keyword>
<feature type="transmembrane region" description="Helical" evidence="2">
    <location>
        <begin position="7"/>
        <end position="26"/>
    </location>
</feature>
<dbReference type="PANTHER" id="PTHR33392">
    <property type="entry name" value="POLYISOPRENYL-TEICHOIC ACID--PEPTIDOGLYCAN TEICHOIC ACID TRANSFERASE TAGU"/>
    <property type="match status" value="1"/>
</dbReference>
<evidence type="ECO:0000256" key="2">
    <source>
        <dbReference type="SAM" id="Phobius"/>
    </source>
</evidence>
<dbReference type="RefSeq" id="WP_281095527.1">
    <property type="nucleotide sequence ID" value="NZ_JARYZI010000014.1"/>
</dbReference>
<protein>
    <submittedName>
        <fullName evidence="4">LCP family protein</fullName>
    </submittedName>
</protein>
<dbReference type="PANTHER" id="PTHR33392:SF6">
    <property type="entry name" value="POLYISOPRENYL-TEICHOIC ACID--PEPTIDOGLYCAN TEICHOIC ACID TRANSFERASE TAGU"/>
    <property type="match status" value="1"/>
</dbReference>
<evidence type="ECO:0000313" key="5">
    <source>
        <dbReference type="Proteomes" id="UP001158045"/>
    </source>
</evidence>
<name>A0ABT6NGU4_9FIRM</name>
<comment type="caution">
    <text evidence="4">The sequence shown here is derived from an EMBL/GenBank/DDBJ whole genome shotgun (WGS) entry which is preliminary data.</text>
</comment>
<keyword evidence="2" id="KW-0472">Membrane</keyword>
<feature type="domain" description="Cell envelope-related transcriptional attenuator" evidence="3">
    <location>
        <begin position="89"/>
        <end position="248"/>
    </location>
</feature>
<comment type="similarity">
    <text evidence="1">Belongs to the LytR/CpsA/Psr (LCP) family.</text>
</comment>
<dbReference type="Gene3D" id="3.40.630.190">
    <property type="entry name" value="LCP protein"/>
    <property type="match status" value="1"/>
</dbReference>
<evidence type="ECO:0000313" key="4">
    <source>
        <dbReference type="EMBL" id="MDH8679631.1"/>
    </source>
</evidence>
<dbReference type="Pfam" id="PF03816">
    <property type="entry name" value="LytR_cpsA_psr"/>
    <property type="match status" value="1"/>
</dbReference>
<dbReference type="NCBIfam" id="TIGR00350">
    <property type="entry name" value="lytR_cpsA_psr"/>
    <property type="match status" value="1"/>
</dbReference>
<keyword evidence="2" id="KW-0812">Transmembrane</keyword>
<evidence type="ECO:0000259" key="3">
    <source>
        <dbReference type="Pfam" id="PF03816"/>
    </source>
</evidence>
<gene>
    <name evidence="4" type="ORF">QE109_15835</name>
</gene>
<dbReference type="EMBL" id="JARYZI010000014">
    <property type="protein sequence ID" value="MDH8679631.1"/>
    <property type="molecule type" value="Genomic_DNA"/>
</dbReference>
<dbReference type="InterPro" id="IPR004474">
    <property type="entry name" value="LytR_CpsA_psr"/>
</dbReference>
<evidence type="ECO:0000256" key="1">
    <source>
        <dbReference type="ARBA" id="ARBA00006068"/>
    </source>
</evidence>
<accession>A0ABT6NGU4</accession>
<keyword evidence="5" id="KW-1185">Reference proteome</keyword>
<reference evidence="4 5" key="1">
    <citation type="submission" date="2023-04" db="EMBL/GenBank/DDBJ databases">
        <title>Fusibacter bizertensis strain WBS, isolated from littoral bottom sediments of the Arctic seas - biochemical and genomic analysis.</title>
        <authorList>
            <person name="Brioukhanov A.L."/>
        </authorList>
    </citation>
    <scope>NUCLEOTIDE SEQUENCE [LARGE SCALE GENOMIC DNA]</scope>
    <source>
        <strain evidence="4 5">WBS</strain>
    </source>
</reference>
<proteinExistence type="inferred from homology"/>
<organism evidence="4 5">
    <name type="scientific">Fusibacter bizertensis</name>
    <dbReference type="NCBI Taxonomy" id="1488331"/>
    <lineage>
        <taxon>Bacteria</taxon>
        <taxon>Bacillati</taxon>
        <taxon>Bacillota</taxon>
        <taxon>Clostridia</taxon>
        <taxon>Eubacteriales</taxon>
        <taxon>Eubacteriales Family XII. Incertae Sedis</taxon>
        <taxon>Fusibacter</taxon>
    </lineage>
</organism>
<dbReference type="Proteomes" id="UP001158045">
    <property type="component" value="Unassembled WGS sequence"/>
</dbReference>
<sequence>MKFYIKVFIISFIGFLAIFTGVLFAIDSIMDKPEIPIATVDTTEPTTEVIDPEGGGNVGEDDQRTELEKIAEDSPRINIIAFGLNGQLADTMMLFSYDPDLNRMDILSIPRDTYHHIEGYDDPAYKKMNATYGFAEIGGVNGMKKVLSEFLGVPIDYYLKVDFEAVRAVVDTLGGYEVNVPFDMKYDDYYDKPPLHIDLKKGPQVLNGTDTVKYLRFRKNNDESIMEGDVQRIPRQQHFVSTMMSKALSSKLPSVINTIIGGKYVQTDMTIEEALSLAIKGASIESDDIHFYMLEGEAKMIKGSSYWIHDPASLEKTLYGFYGFTIGEDSTLEPTDEASTETTTKSGN</sequence>
<dbReference type="InterPro" id="IPR050922">
    <property type="entry name" value="LytR/CpsA/Psr_CW_biosynth"/>
</dbReference>